<dbReference type="RefSeq" id="WP_286660681.1">
    <property type="nucleotide sequence ID" value="NZ_JASZYV010000003.1"/>
</dbReference>
<sequence>MIDPTSNGDADHVKSYCLMDGSMAYNVVSTSKVLSDPQTPWVETLLTNDALRMAGPILMDITGVGKHSERGQEVFHAWRAYPRQLHVSLITTKLSLQALTDHLRPFTSFRRRNGNTYGLRISDCRVLAYLPAALSSEQWSTLTAPMIEWKISSRAGGDRLPLSLEDARFEHFGAPAPLHLSEEQIEKLSASNEPDALLAEIGKAPSFENESLTQSNYETALECVRAWKVVKGLHRDKLVVLGKKVFGYPPSHRKDQAWLHGKLQELIRA</sequence>
<accession>A0ABT7NC97</accession>
<keyword evidence="3" id="KW-1185">Reference proteome</keyword>
<evidence type="ECO:0000259" key="1">
    <source>
        <dbReference type="Pfam" id="PF13503"/>
    </source>
</evidence>
<comment type="caution">
    <text evidence="2">The sequence shown here is derived from an EMBL/GenBank/DDBJ whole genome shotgun (WGS) entry which is preliminary data.</text>
</comment>
<dbReference type="EMBL" id="JASZYV010000003">
    <property type="protein sequence ID" value="MDM0045553.1"/>
    <property type="molecule type" value="Genomic_DNA"/>
</dbReference>
<dbReference type="Proteomes" id="UP001174908">
    <property type="component" value="Unassembled WGS sequence"/>
</dbReference>
<dbReference type="InterPro" id="IPR025391">
    <property type="entry name" value="DUF4123"/>
</dbReference>
<proteinExistence type="predicted"/>
<reference evidence="2" key="1">
    <citation type="submission" date="2023-06" db="EMBL/GenBank/DDBJ databases">
        <authorList>
            <person name="Jiang Y."/>
            <person name="Liu Q."/>
        </authorList>
    </citation>
    <scope>NUCLEOTIDE SEQUENCE</scope>
    <source>
        <strain evidence="2">CGMCC 1.12089</strain>
    </source>
</reference>
<gene>
    <name evidence="2" type="ORF">QTH91_13755</name>
</gene>
<evidence type="ECO:0000313" key="2">
    <source>
        <dbReference type="EMBL" id="MDM0045553.1"/>
    </source>
</evidence>
<protein>
    <submittedName>
        <fullName evidence="2">DUF4123 domain-containing protein</fullName>
    </submittedName>
</protein>
<name>A0ABT7NC97_9BURK</name>
<evidence type="ECO:0000313" key="3">
    <source>
        <dbReference type="Proteomes" id="UP001174908"/>
    </source>
</evidence>
<organism evidence="2 3">
    <name type="scientific">Variovorax dokdonensis</name>
    <dbReference type="NCBI Taxonomy" id="344883"/>
    <lineage>
        <taxon>Bacteria</taxon>
        <taxon>Pseudomonadati</taxon>
        <taxon>Pseudomonadota</taxon>
        <taxon>Betaproteobacteria</taxon>
        <taxon>Burkholderiales</taxon>
        <taxon>Comamonadaceae</taxon>
        <taxon>Variovorax</taxon>
    </lineage>
</organism>
<dbReference type="Pfam" id="PF13503">
    <property type="entry name" value="DUF4123"/>
    <property type="match status" value="1"/>
</dbReference>
<feature type="domain" description="DUF4123" evidence="1">
    <location>
        <begin position="16"/>
        <end position="140"/>
    </location>
</feature>